<gene>
    <name evidence="2" type="primary">NCL1_32247</name>
    <name evidence="2" type="ORF">TNIN_486501</name>
</gene>
<keyword evidence="3" id="KW-1185">Reference proteome</keyword>
<evidence type="ECO:0000313" key="2">
    <source>
        <dbReference type="EMBL" id="GFY67101.1"/>
    </source>
</evidence>
<feature type="compositionally biased region" description="Polar residues" evidence="1">
    <location>
        <begin position="62"/>
        <end position="81"/>
    </location>
</feature>
<sequence>MVDEYEEMETLASHPDISEDDLDRLDISLEEKKSTNIFGSVTDAVMNIMKKAAQALGHQPLQYGQNNETIPDQQNASETKL</sequence>
<organism evidence="2 3">
    <name type="scientific">Trichonephila inaurata madagascariensis</name>
    <dbReference type="NCBI Taxonomy" id="2747483"/>
    <lineage>
        <taxon>Eukaryota</taxon>
        <taxon>Metazoa</taxon>
        <taxon>Ecdysozoa</taxon>
        <taxon>Arthropoda</taxon>
        <taxon>Chelicerata</taxon>
        <taxon>Arachnida</taxon>
        <taxon>Araneae</taxon>
        <taxon>Araneomorphae</taxon>
        <taxon>Entelegynae</taxon>
        <taxon>Araneoidea</taxon>
        <taxon>Nephilidae</taxon>
        <taxon>Trichonephila</taxon>
        <taxon>Trichonephila inaurata</taxon>
    </lineage>
</organism>
<dbReference type="Proteomes" id="UP000886998">
    <property type="component" value="Unassembled WGS sequence"/>
</dbReference>
<dbReference type="EMBL" id="BMAV01016387">
    <property type="protein sequence ID" value="GFY67101.1"/>
    <property type="molecule type" value="Genomic_DNA"/>
</dbReference>
<evidence type="ECO:0000256" key="1">
    <source>
        <dbReference type="SAM" id="MobiDB-lite"/>
    </source>
</evidence>
<feature type="region of interest" description="Disordered" evidence="1">
    <location>
        <begin position="59"/>
        <end position="81"/>
    </location>
</feature>
<accession>A0A8X7CHK7</accession>
<evidence type="ECO:0000313" key="3">
    <source>
        <dbReference type="Proteomes" id="UP000886998"/>
    </source>
</evidence>
<feature type="region of interest" description="Disordered" evidence="1">
    <location>
        <begin position="1"/>
        <end position="20"/>
    </location>
</feature>
<reference evidence="2" key="1">
    <citation type="submission" date="2020-08" db="EMBL/GenBank/DDBJ databases">
        <title>Multicomponent nature underlies the extraordinary mechanical properties of spider dragline silk.</title>
        <authorList>
            <person name="Kono N."/>
            <person name="Nakamura H."/>
            <person name="Mori M."/>
            <person name="Yoshida Y."/>
            <person name="Ohtoshi R."/>
            <person name="Malay A.D."/>
            <person name="Moran D.A.P."/>
            <person name="Tomita M."/>
            <person name="Numata K."/>
            <person name="Arakawa K."/>
        </authorList>
    </citation>
    <scope>NUCLEOTIDE SEQUENCE</scope>
</reference>
<name>A0A8X7CHK7_9ARAC</name>
<dbReference type="OrthoDB" id="266334at2759"/>
<protein>
    <submittedName>
        <fullName evidence="2">SUN domain-containing ossification factor</fullName>
    </submittedName>
</protein>
<dbReference type="AlphaFoldDB" id="A0A8X7CHK7"/>
<proteinExistence type="predicted"/>
<comment type="caution">
    <text evidence="2">The sequence shown here is derived from an EMBL/GenBank/DDBJ whole genome shotgun (WGS) entry which is preliminary data.</text>
</comment>